<evidence type="ECO:0000313" key="3">
    <source>
        <dbReference type="EMBL" id="CAJ1952797.1"/>
    </source>
</evidence>
<dbReference type="EMBL" id="CAKOGP040001814">
    <property type="protein sequence ID" value="CAJ1952797.1"/>
    <property type="molecule type" value="Genomic_DNA"/>
</dbReference>
<dbReference type="Pfam" id="PF20710">
    <property type="entry name" value="DUF6824"/>
    <property type="match status" value="1"/>
</dbReference>
<protein>
    <recommendedName>
        <fullName evidence="2">DUF6824 domain-containing protein</fullName>
    </recommendedName>
</protein>
<reference evidence="3" key="1">
    <citation type="submission" date="2023-08" db="EMBL/GenBank/DDBJ databases">
        <authorList>
            <person name="Audoor S."/>
            <person name="Bilcke G."/>
        </authorList>
    </citation>
    <scope>NUCLEOTIDE SEQUENCE</scope>
</reference>
<evidence type="ECO:0000256" key="1">
    <source>
        <dbReference type="SAM" id="MobiDB-lite"/>
    </source>
</evidence>
<evidence type="ECO:0000313" key="4">
    <source>
        <dbReference type="Proteomes" id="UP001295423"/>
    </source>
</evidence>
<feature type="domain" description="DUF6824" evidence="2">
    <location>
        <begin position="46"/>
        <end position="131"/>
    </location>
</feature>
<proteinExistence type="predicted"/>
<accession>A0AAD2FT63</accession>
<comment type="caution">
    <text evidence="3">The sequence shown here is derived from an EMBL/GenBank/DDBJ whole genome shotgun (WGS) entry which is preliminary data.</text>
</comment>
<gene>
    <name evidence="3" type="ORF">CYCCA115_LOCUS13721</name>
</gene>
<organism evidence="3 4">
    <name type="scientific">Cylindrotheca closterium</name>
    <dbReference type="NCBI Taxonomy" id="2856"/>
    <lineage>
        <taxon>Eukaryota</taxon>
        <taxon>Sar</taxon>
        <taxon>Stramenopiles</taxon>
        <taxon>Ochrophyta</taxon>
        <taxon>Bacillariophyta</taxon>
        <taxon>Bacillariophyceae</taxon>
        <taxon>Bacillariophycidae</taxon>
        <taxon>Bacillariales</taxon>
        <taxon>Bacillariaceae</taxon>
        <taxon>Cylindrotheca</taxon>
    </lineage>
</organism>
<feature type="region of interest" description="Disordered" evidence="1">
    <location>
        <begin position="1"/>
        <end position="36"/>
    </location>
</feature>
<feature type="region of interest" description="Disordered" evidence="1">
    <location>
        <begin position="137"/>
        <end position="164"/>
    </location>
</feature>
<keyword evidence="4" id="KW-1185">Reference proteome</keyword>
<dbReference type="AlphaFoldDB" id="A0AAD2FT63"/>
<dbReference type="Proteomes" id="UP001295423">
    <property type="component" value="Unassembled WGS sequence"/>
</dbReference>
<sequence length="248" mass="27513">MSSNQANQSTEHQTAEDGELGDNQRKSSAANTAEVKSKALVAKPSDIVCGRGFHISNHRGNLDLHLIINEYRDEYLASRRPEKTKIIKLVLKKVKSAGSRFIRCVSDRGDVDRWEEVDYATAYKKVSHALRLRTKNETNRDSGYMGEADSSQHRDDPDRGSDHLIPRRATLPVLQHDPPSGNLQVLQHDPPSGNLQGPNGIFSHAMGMPPPQLGGDPSLHQIYRQVYLKTLYSLQQQSGGGTAREAAR</sequence>
<dbReference type="InterPro" id="IPR049227">
    <property type="entry name" value="DUF6824"/>
</dbReference>
<name>A0AAD2FT63_9STRA</name>
<feature type="compositionally biased region" description="Polar residues" evidence="1">
    <location>
        <begin position="1"/>
        <end position="12"/>
    </location>
</feature>
<feature type="compositionally biased region" description="Basic and acidic residues" evidence="1">
    <location>
        <begin position="150"/>
        <end position="164"/>
    </location>
</feature>
<evidence type="ECO:0000259" key="2">
    <source>
        <dbReference type="Pfam" id="PF20710"/>
    </source>
</evidence>